<feature type="compositionally biased region" description="Basic and acidic residues" evidence="1">
    <location>
        <begin position="42"/>
        <end position="51"/>
    </location>
</feature>
<dbReference type="Proteomes" id="UP000762676">
    <property type="component" value="Unassembled WGS sequence"/>
</dbReference>
<protein>
    <submittedName>
        <fullName evidence="2">Uncharacterized protein</fullName>
    </submittedName>
</protein>
<feature type="compositionally biased region" description="Polar residues" evidence="1">
    <location>
        <begin position="116"/>
        <end position="131"/>
    </location>
</feature>
<organism evidence="2 3">
    <name type="scientific">Elysia marginata</name>
    <dbReference type="NCBI Taxonomy" id="1093978"/>
    <lineage>
        <taxon>Eukaryota</taxon>
        <taxon>Metazoa</taxon>
        <taxon>Spiralia</taxon>
        <taxon>Lophotrochozoa</taxon>
        <taxon>Mollusca</taxon>
        <taxon>Gastropoda</taxon>
        <taxon>Heterobranchia</taxon>
        <taxon>Euthyneura</taxon>
        <taxon>Panpulmonata</taxon>
        <taxon>Sacoglossa</taxon>
        <taxon>Placobranchoidea</taxon>
        <taxon>Plakobranchidae</taxon>
        <taxon>Elysia</taxon>
    </lineage>
</organism>
<feature type="compositionally biased region" description="Basic residues" evidence="1">
    <location>
        <begin position="32"/>
        <end position="41"/>
    </location>
</feature>
<comment type="caution">
    <text evidence="2">The sequence shown here is derived from an EMBL/GenBank/DDBJ whole genome shotgun (WGS) entry which is preliminary data.</text>
</comment>
<feature type="compositionally biased region" description="Basic and acidic residues" evidence="1">
    <location>
        <begin position="139"/>
        <end position="157"/>
    </location>
</feature>
<sequence>MAERSLSKHCQLGNSEVDPDYNPSVDDANRTSPKHTPRKRQRMESDPHENTPLKYIQVSADAMRVITQDPEQSECAHQEPFIPACSDMERDNSEIPTSAVPTYTQVSVVECIAAPTSDTSIQASPEPVSTQRGRKRRRNECSWKDVTRKKSLNLRES</sequence>
<feature type="region of interest" description="Disordered" evidence="1">
    <location>
        <begin position="115"/>
        <end position="157"/>
    </location>
</feature>
<name>A0AAV4HIY4_9GAST</name>
<accession>A0AAV4HIY4</accession>
<dbReference type="AlphaFoldDB" id="A0AAV4HIY4"/>
<evidence type="ECO:0000313" key="2">
    <source>
        <dbReference type="EMBL" id="GFR97023.1"/>
    </source>
</evidence>
<evidence type="ECO:0000313" key="3">
    <source>
        <dbReference type="Proteomes" id="UP000762676"/>
    </source>
</evidence>
<proteinExistence type="predicted"/>
<gene>
    <name evidence="2" type="ORF">ElyMa_002735700</name>
</gene>
<dbReference type="EMBL" id="BMAT01005613">
    <property type="protein sequence ID" value="GFR97023.1"/>
    <property type="molecule type" value="Genomic_DNA"/>
</dbReference>
<keyword evidence="3" id="KW-1185">Reference proteome</keyword>
<reference evidence="2 3" key="1">
    <citation type="journal article" date="2021" name="Elife">
        <title>Chloroplast acquisition without the gene transfer in kleptoplastic sea slugs, Plakobranchus ocellatus.</title>
        <authorList>
            <person name="Maeda T."/>
            <person name="Takahashi S."/>
            <person name="Yoshida T."/>
            <person name="Shimamura S."/>
            <person name="Takaki Y."/>
            <person name="Nagai Y."/>
            <person name="Toyoda A."/>
            <person name="Suzuki Y."/>
            <person name="Arimoto A."/>
            <person name="Ishii H."/>
            <person name="Satoh N."/>
            <person name="Nishiyama T."/>
            <person name="Hasebe M."/>
            <person name="Maruyama T."/>
            <person name="Minagawa J."/>
            <person name="Obokata J."/>
            <person name="Shigenobu S."/>
        </authorList>
    </citation>
    <scope>NUCLEOTIDE SEQUENCE [LARGE SCALE GENOMIC DNA]</scope>
</reference>
<feature type="region of interest" description="Disordered" evidence="1">
    <location>
        <begin position="1"/>
        <end position="53"/>
    </location>
</feature>
<evidence type="ECO:0000256" key="1">
    <source>
        <dbReference type="SAM" id="MobiDB-lite"/>
    </source>
</evidence>